<sequence length="51" mass="5520">MVSVSTSKVFDIGKVILKMISGKLLTFNNVLHKTDIRKNLVSGSVTTGIPM</sequence>
<dbReference type="AlphaFoldDB" id="A0A9D3VW33"/>
<dbReference type="Proteomes" id="UP000828251">
    <property type="component" value="Unassembled WGS sequence"/>
</dbReference>
<accession>A0A9D3VW33</accession>
<gene>
    <name evidence="1" type="ORF">J1N35_015104</name>
</gene>
<name>A0A9D3VW33_9ROSI</name>
<feature type="non-terminal residue" evidence="1">
    <location>
        <position position="51"/>
    </location>
</feature>
<dbReference type="PANTHER" id="PTHR47592:SF27">
    <property type="entry name" value="OS08G0421700 PROTEIN"/>
    <property type="match status" value="1"/>
</dbReference>
<proteinExistence type="predicted"/>
<evidence type="ECO:0000313" key="1">
    <source>
        <dbReference type="EMBL" id="KAH1098183.1"/>
    </source>
</evidence>
<evidence type="ECO:0000313" key="2">
    <source>
        <dbReference type="Proteomes" id="UP000828251"/>
    </source>
</evidence>
<dbReference type="PANTHER" id="PTHR47592">
    <property type="entry name" value="PBF68 PROTEIN"/>
    <property type="match status" value="1"/>
</dbReference>
<comment type="caution">
    <text evidence="1">The sequence shown here is derived from an EMBL/GenBank/DDBJ whole genome shotgun (WGS) entry which is preliminary data.</text>
</comment>
<keyword evidence="2" id="KW-1185">Reference proteome</keyword>
<reference evidence="1 2" key="1">
    <citation type="journal article" date="2021" name="Plant Biotechnol. J.">
        <title>Multi-omics assisted identification of the key and species-specific regulatory components of drought-tolerant mechanisms in Gossypium stocksii.</title>
        <authorList>
            <person name="Yu D."/>
            <person name="Ke L."/>
            <person name="Zhang D."/>
            <person name="Wu Y."/>
            <person name="Sun Y."/>
            <person name="Mei J."/>
            <person name="Sun J."/>
            <person name="Sun Y."/>
        </authorList>
    </citation>
    <scope>NUCLEOTIDE SEQUENCE [LARGE SCALE GENOMIC DNA]</scope>
    <source>
        <strain evidence="2">cv. E1</strain>
        <tissue evidence="1">Leaf</tissue>
    </source>
</reference>
<protein>
    <submittedName>
        <fullName evidence="1">Uncharacterized protein</fullName>
    </submittedName>
</protein>
<dbReference type="OrthoDB" id="1302463at2759"/>
<dbReference type="EMBL" id="JAIQCV010000005">
    <property type="protein sequence ID" value="KAH1098183.1"/>
    <property type="molecule type" value="Genomic_DNA"/>
</dbReference>
<organism evidence="1 2">
    <name type="scientific">Gossypium stocksii</name>
    <dbReference type="NCBI Taxonomy" id="47602"/>
    <lineage>
        <taxon>Eukaryota</taxon>
        <taxon>Viridiplantae</taxon>
        <taxon>Streptophyta</taxon>
        <taxon>Embryophyta</taxon>
        <taxon>Tracheophyta</taxon>
        <taxon>Spermatophyta</taxon>
        <taxon>Magnoliopsida</taxon>
        <taxon>eudicotyledons</taxon>
        <taxon>Gunneridae</taxon>
        <taxon>Pentapetalae</taxon>
        <taxon>rosids</taxon>
        <taxon>malvids</taxon>
        <taxon>Malvales</taxon>
        <taxon>Malvaceae</taxon>
        <taxon>Malvoideae</taxon>
        <taxon>Gossypium</taxon>
    </lineage>
</organism>